<dbReference type="SUPFAM" id="SSF50978">
    <property type="entry name" value="WD40 repeat-like"/>
    <property type="match status" value="1"/>
</dbReference>
<evidence type="ECO:0008006" key="4">
    <source>
        <dbReference type="Google" id="ProtNLM"/>
    </source>
</evidence>
<dbReference type="Gene3D" id="2.130.10.10">
    <property type="entry name" value="YVTN repeat-like/Quinoprotein amine dehydrogenase"/>
    <property type="match status" value="1"/>
</dbReference>
<evidence type="ECO:0000313" key="3">
    <source>
        <dbReference type="Proteomes" id="UP001215280"/>
    </source>
</evidence>
<dbReference type="AlphaFoldDB" id="A0AAD7JA84"/>
<keyword evidence="3" id="KW-1185">Reference proteome</keyword>
<dbReference type="EMBL" id="JARJLG010000054">
    <property type="protein sequence ID" value="KAJ7758840.1"/>
    <property type="molecule type" value="Genomic_DNA"/>
</dbReference>
<sequence length="398" mass="43653">MPAPRYTPQPGLARHPGTILALALTTDGKTLVTGGSDGTRLWDPTTFKAITRPAPVGTRGATTVVVCIRRVDEPIDVIFSGTSHGFFFCWRNRKGVWEETFARQIDEPTDITGIAFDTSTNRLILCSSGGKVQAWGCLKNESGRAHLTRVFSRDIDNLAPRAIAFAAFDSGKDKDVLVFGQNDIGPIYKLRGKSGETLEEWSNLGLFLVDDIFAGPSLWRYIDYTRVRTYPIRSTRDYYCVRNVRFGEGSTIITGERLQKLNIGTPEWVQVVATAEVDGIPTVFAAPARSEDGDVKLFVWKRLEAKHEAEPGNKWESRWLTLVNIIIICCCVGFVIQNAGFGVDLLRNMAKPMTETTVGLAVGSTVGSSVQTVFDPKEEVAAEASAVEGIARSALEDL</sequence>
<name>A0AAD7JA84_9AGAR</name>
<evidence type="ECO:0000313" key="2">
    <source>
        <dbReference type="EMBL" id="KAJ7758840.1"/>
    </source>
</evidence>
<dbReference type="InterPro" id="IPR001680">
    <property type="entry name" value="WD40_rpt"/>
</dbReference>
<keyword evidence="1" id="KW-1133">Transmembrane helix</keyword>
<keyword evidence="1" id="KW-0812">Transmembrane</keyword>
<dbReference type="SMART" id="SM00320">
    <property type="entry name" value="WD40"/>
    <property type="match status" value="2"/>
</dbReference>
<organism evidence="2 3">
    <name type="scientific">Mycena maculata</name>
    <dbReference type="NCBI Taxonomy" id="230809"/>
    <lineage>
        <taxon>Eukaryota</taxon>
        <taxon>Fungi</taxon>
        <taxon>Dikarya</taxon>
        <taxon>Basidiomycota</taxon>
        <taxon>Agaricomycotina</taxon>
        <taxon>Agaricomycetes</taxon>
        <taxon>Agaricomycetidae</taxon>
        <taxon>Agaricales</taxon>
        <taxon>Marasmiineae</taxon>
        <taxon>Mycenaceae</taxon>
        <taxon>Mycena</taxon>
    </lineage>
</organism>
<dbReference type="InterPro" id="IPR015943">
    <property type="entry name" value="WD40/YVTN_repeat-like_dom_sf"/>
</dbReference>
<protein>
    <recommendedName>
        <fullName evidence="4">WD40 repeat-like protein</fullName>
    </recommendedName>
</protein>
<evidence type="ECO:0000256" key="1">
    <source>
        <dbReference type="SAM" id="Phobius"/>
    </source>
</evidence>
<feature type="transmembrane region" description="Helical" evidence="1">
    <location>
        <begin position="319"/>
        <end position="343"/>
    </location>
</feature>
<accession>A0AAD7JA84</accession>
<gene>
    <name evidence="2" type="ORF">DFH07DRAFT_958239</name>
</gene>
<proteinExistence type="predicted"/>
<comment type="caution">
    <text evidence="2">The sequence shown here is derived from an EMBL/GenBank/DDBJ whole genome shotgun (WGS) entry which is preliminary data.</text>
</comment>
<dbReference type="InterPro" id="IPR036322">
    <property type="entry name" value="WD40_repeat_dom_sf"/>
</dbReference>
<reference evidence="2" key="1">
    <citation type="submission" date="2023-03" db="EMBL/GenBank/DDBJ databases">
        <title>Massive genome expansion in bonnet fungi (Mycena s.s.) driven by repeated elements and novel gene families across ecological guilds.</title>
        <authorList>
            <consortium name="Lawrence Berkeley National Laboratory"/>
            <person name="Harder C.B."/>
            <person name="Miyauchi S."/>
            <person name="Viragh M."/>
            <person name="Kuo A."/>
            <person name="Thoen E."/>
            <person name="Andreopoulos B."/>
            <person name="Lu D."/>
            <person name="Skrede I."/>
            <person name="Drula E."/>
            <person name="Henrissat B."/>
            <person name="Morin E."/>
            <person name="Kohler A."/>
            <person name="Barry K."/>
            <person name="LaButti K."/>
            <person name="Morin E."/>
            <person name="Salamov A."/>
            <person name="Lipzen A."/>
            <person name="Mereny Z."/>
            <person name="Hegedus B."/>
            <person name="Baldrian P."/>
            <person name="Stursova M."/>
            <person name="Weitz H."/>
            <person name="Taylor A."/>
            <person name="Grigoriev I.V."/>
            <person name="Nagy L.G."/>
            <person name="Martin F."/>
            <person name="Kauserud H."/>
        </authorList>
    </citation>
    <scope>NUCLEOTIDE SEQUENCE</scope>
    <source>
        <strain evidence="2">CBHHK188m</strain>
    </source>
</reference>
<keyword evidence="1" id="KW-0472">Membrane</keyword>
<dbReference type="Proteomes" id="UP001215280">
    <property type="component" value="Unassembled WGS sequence"/>
</dbReference>